<dbReference type="PANTHER" id="PTHR34223:SF51">
    <property type="entry name" value="OS06G0556300 PROTEIN"/>
    <property type="match status" value="1"/>
</dbReference>
<evidence type="ECO:0000313" key="2">
    <source>
        <dbReference type="Proteomes" id="UP001141552"/>
    </source>
</evidence>
<evidence type="ECO:0008006" key="3">
    <source>
        <dbReference type="Google" id="ProtNLM"/>
    </source>
</evidence>
<dbReference type="InterPro" id="IPR053197">
    <property type="entry name" value="F-box_SCFL_complex_component"/>
</dbReference>
<dbReference type="PANTHER" id="PTHR34223">
    <property type="entry name" value="OS11G0201299 PROTEIN"/>
    <property type="match status" value="1"/>
</dbReference>
<dbReference type="EMBL" id="JAKUCV010001383">
    <property type="protein sequence ID" value="KAJ4846599.1"/>
    <property type="molecule type" value="Genomic_DNA"/>
</dbReference>
<evidence type="ECO:0000313" key="1">
    <source>
        <dbReference type="EMBL" id="KAJ4846599.1"/>
    </source>
</evidence>
<dbReference type="InterPro" id="IPR032675">
    <property type="entry name" value="LRR_dom_sf"/>
</dbReference>
<protein>
    <recommendedName>
        <fullName evidence="3">FBD domain-containing protein</fullName>
    </recommendedName>
</protein>
<proteinExistence type="predicted"/>
<keyword evidence="2" id="KW-1185">Reference proteome</keyword>
<reference evidence="1" key="1">
    <citation type="submission" date="2022-02" db="EMBL/GenBank/DDBJ databases">
        <authorList>
            <person name="Henning P.M."/>
            <person name="McCubbin A.G."/>
            <person name="Shore J.S."/>
        </authorList>
    </citation>
    <scope>NUCLEOTIDE SEQUENCE</scope>
    <source>
        <strain evidence="1">F60SS</strain>
        <tissue evidence="1">Leaves</tissue>
    </source>
</reference>
<dbReference type="Proteomes" id="UP001141552">
    <property type="component" value="Unassembled WGS sequence"/>
</dbReference>
<dbReference type="Gene3D" id="3.80.10.10">
    <property type="entry name" value="Ribonuclease Inhibitor"/>
    <property type="match status" value="1"/>
</dbReference>
<name>A0A9Q0JM29_9ROSI</name>
<dbReference type="OrthoDB" id="1939276at2759"/>
<dbReference type="AlphaFoldDB" id="A0A9Q0JM29"/>
<accession>A0A9Q0JM29</accession>
<feature type="non-terminal residue" evidence="1">
    <location>
        <position position="369"/>
    </location>
</feature>
<dbReference type="SUPFAM" id="SSF52047">
    <property type="entry name" value="RNI-like"/>
    <property type="match status" value="1"/>
</dbReference>
<sequence length="369" mass="42629">HQTPHFPPVRSNQISGVLCDHILSVFENLESFSIEDIRQLGSRDSVLEIHSLKLKELNLGFYSDENKVKPQCLDIDCPNLTSLVMNHFEVRKIRFRDMSSLLRASVYFSDAYYAQWETVLKSLAHVKHLATQNFGLKYCLSDILPVFENLKSLSIEDIFQFRDSVIEIRSRKLKELNLSFCRTYAKPQSLEIDCPNLTSLVMNHFEVRKIHFRDVSSLLRASVYFSDAYYAQWETVMMSLAHVKHLATQNFGLKFLQPKNLSDHGLFESPLSNVKHLEIRTSYSKFEVLAIAAFLHLLPNLETLILEPPVRLVNRKNYRPPLSEPNLVGENERSALLEQAIHLQIPSLKITDHRGSNFHFISNITWICS</sequence>
<gene>
    <name evidence="1" type="ORF">Tsubulata_042264</name>
</gene>
<organism evidence="1 2">
    <name type="scientific">Turnera subulata</name>
    <dbReference type="NCBI Taxonomy" id="218843"/>
    <lineage>
        <taxon>Eukaryota</taxon>
        <taxon>Viridiplantae</taxon>
        <taxon>Streptophyta</taxon>
        <taxon>Embryophyta</taxon>
        <taxon>Tracheophyta</taxon>
        <taxon>Spermatophyta</taxon>
        <taxon>Magnoliopsida</taxon>
        <taxon>eudicotyledons</taxon>
        <taxon>Gunneridae</taxon>
        <taxon>Pentapetalae</taxon>
        <taxon>rosids</taxon>
        <taxon>fabids</taxon>
        <taxon>Malpighiales</taxon>
        <taxon>Passifloraceae</taxon>
        <taxon>Turnera</taxon>
    </lineage>
</organism>
<reference evidence="1" key="2">
    <citation type="journal article" date="2023" name="Plants (Basel)">
        <title>Annotation of the Turnera subulata (Passifloraceae) Draft Genome Reveals the S-Locus Evolved after the Divergence of Turneroideae from Passifloroideae in a Stepwise Manner.</title>
        <authorList>
            <person name="Henning P.M."/>
            <person name="Roalson E.H."/>
            <person name="Mir W."/>
            <person name="McCubbin A.G."/>
            <person name="Shore J.S."/>
        </authorList>
    </citation>
    <scope>NUCLEOTIDE SEQUENCE</scope>
    <source>
        <strain evidence="1">F60SS</strain>
    </source>
</reference>
<comment type="caution">
    <text evidence="1">The sequence shown here is derived from an EMBL/GenBank/DDBJ whole genome shotgun (WGS) entry which is preliminary data.</text>
</comment>